<feature type="transmembrane region" description="Helical" evidence="1">
    <location>
        <begin position="108"/>
        <end position="130"/>
    </location>
</feature>
<keyword evidence="1" id="KW-0472">Membrane</keyword>
<gene>
    <name evidence="2" type="ORF">SAMN05421819_2543</name>
</gene>
<dbReference type="EMBL" id="FNVA01000004">
    <property type="protein sequence ID" value="SEG33177.1"/>
    <property type="molecule type" value="Genomic_DNA"/>
</dbReference>
<evidence type="ECO:0000256" key="1">
    <source>
        <dbReference type="SAM" id="Phobius"/>
    </source>
</evidence>
<sequence length="410" mass="46016">MDSKLFDATVMFVSFLLVIASYLLVVWKDRSWINWATPTIILSIGAKYVFQGFYLWMSTDPGGSSYAYAYCYATYALSFLVGSLVYAYVKPLKLRDAEVSEDFSHLPWLLLLIGFLLYLPILIQFHQYLAEPRRIYELTRTGYGLPFYGSTTFVSLAFVVFLFRKDKSVKSTAAFFSLCMLLAYWHGSKGQIITYALIWMMHRVYVRGIPVRILAASAMAVSIAVLLIGSFALFSSAGDIADTLVSVSDYADYVRNAMLVIDDPHGRIYYGRLMLENEFYSRVPRAILPDKPKDFGPFLLAKIYNPASYRLDEGTGAFDLGVTYADFGPCALLAVCAYSALAAFLMSTLAWKLRRGAGPGVFIAFLYLAGVGIIPISGPFYLPESILLGVIVTWLARFRLLRRIGMRSNR</sequence>
<organism evidence="2 3">
    <name type="scientific">Bryocella elongata</name>
    <dbReference type="NCBI Taxonomy" id="863522"/>
    <lineage>
        <taxon>Bacteria</taxon>
        <taxon>Pseudomonadati</taxon>
        <taxon>Acidobacteriota</taxon>
        <taxon>Terriglobia</taxon>
        <taxon>Terriglobales</taxon>
        <taxon>Acidobacteriaceae</taxon>
        <taxon>Bryocella</taxon>
    </lineage>
</organism>
<evidence type="ECO:0000313" key="3">
    <source>
        <dbReference type="Proteomes" id="UP000236728"/>
    </source>
</evidence>
<evidence type="ECO:0000313" key="2">
    <source>
        <dbReference type="EMBL" id="SEG33177.1"/>
    </source>
</evidence>
<accession>A0A1H5ZBZ9</accession>
<feature type="transmembrane region" description="Helical" evidence="1">
    <location>
        <begin position="213"/>
        <end position="234"/>
    </location>
</feature>
<evidence type="ECO:0008006" key="4">
    <source>
        <dbReference type="Google" id="ProtNLM"/>
    </source>
</evidence>
<keyword evidence="1" id="KW-1133">Transmembrane helix</keyword>
<protein>
    <recommendedName>
        <fullName evidence="4">Oligosaccharide repeat unit polymerase</fullName>
    </recommendedName>
</protein>
<reference evidence="2 3" key="1">
    <citation type="submission" date="2016-10" db="EMBL/GenBank/DDBJ databases">
        <authorList>
            <person name="de Groot N.N."/>
        </authorList>
    </citation>
    <scope>NUCLEOTIDE SEQUENCE [LARGE SCALE GENOMIC DNA]</scope>
    <source>
        <strain evidence="2 3">DSM 22489</strain>
    </source>
</reference>
<dbReference type="RefSeq" id="WP_103933438.1">
    <property type="nucleotide sequence ID" value="NZ_FNVA01000004.1"/>
</dbReference>
<dbReference type="OrthoDB" id="117805at2"/>
<keyword evidence="1" id="KW-0812">Transmembrane</keyword>
<feature type="transmembrane region" description="Helical" evidence="1">
    <location>
        <begin position="67"/>
        <end position="88"/>
    </location>
</feature>
<proteinExistence type="predicted"/>
<dbReference type="Proteomes" id="UP000236728">
    <property type="component" value="Unassembled WGS sequence"/>
</dbReference>
<feature type="transmembrane region" description="Helical" evidence="1">
    <location>
        <begin position="357"/>
        <end position="374"/>
    </location>
</feature>
<dbReference type="AlphaFoldDB" id="A0A1H5ZBZ9"/>
<feature type="transmembrane region" description="Helical" evidence="1">
    <location>
        <begin position="331"/>
        <end position="350"/>
    </location>
</feature>
<name>A0A1H5ZBZ9_9BACT</name>
<feature type="transmembrane region" description="Helical" evidence="1">
    <location>
        <begin position="33"/>
        <end position="55"/>
    </location>
</feature>
<feature type="transmembrane region" description="Helical" evidence="1">
    <location>
        <begin position="380"/>
        <end position="400"/>
    </location>
</feature>
<feature type="transmembrane region" description="Helical" evidence="1">
    <location>
        <begin position="5"/>
        <end position="27"/>
    </location>
</feature>
<keyword evidence="3" id="KW-1185">Reference proteome</keyword>
<feature type="transmembrane region" description="Helical" evidence="1">
    <location>
        <begin position="142"/>
        <end position="163"/>
    </location>
</feature>